<organism evidence="2 3">
    <name type="scientific">Beauveria bassiana</name>
    <name type="common">White muscardine disease fungus</name>
    <name type="synonym">Tritirachium shiotae</name>
    <dbReference type="NCBI Taxonomy" id="176275"/>
    <lineage>
        <taxon>Eukaryota</taxon>
        <taxon>Fungi</taxon>
        <taxon>Dikarya</taxon>
        <taxon>Ascomycota</taxon>
        <taxon>Pezizomycotina</taxon>
        <taxon>Sordariomycetes</taxon>
        <taxon>Hypocreomycetidae</taxon>
        <taxon>Hypocreales</taxon>
        <taxon>Cordycipitaceae</taxon>
        <taxon>Beauveria</taxon>
    </lineage>
</organism>
<evidence type="ECO:0000313" key="3">
    <source>
        <dbReference type="Proteomes" id="UP000237441"/>
    </source>
</evidence>
<dbReference type="InterPro" id="IPR032710">
    <property type="entry name" value="NTF2-like_dom_sf"/>
</dbReference>
<dbReference type="AlphaFoldDB" id="A0A2S7YEQ6"/>
<accession>A0A2S7YEQ6</accession>
<reference evidence="2 3" key="1">
    <citation type="submission" date="2016-07" db="EMBL/GenBank/DDBJ databases">
        <title>Comparative genomics of the entomopathogenic fungus Beauveria bassiana.</title>
        <authorList>
            <person name="Valero Jimenez C.A."/>
            <person name="Zwaan B.J."/>
            <person name="Van Kan J.A."/>
            <person name="Takken W."/>
            <person name="Debets A.J."/>
            <person name="Schoustra S.E."/>
            <person name="Koenraadt C.J."/>
        </authorList>
    </citation>
    <scope>NUCLEOTIDE SEQUENCE [LARGE SCALE GENOMIC DNA]</scope>
    <source>
        <strain evidence="2 3">ARSEF 8028</strain>
    </source>
</reference>
<dbReference type="InterPro" id="IPR037401">
    <property type="entry name" value="SnoaL-like"/>
</dbReference>
<gene>
    <name evidence="2" type="ORF">BB8028_0005g01660</name>
</gene>
<proteinExistence type="predicted"/>
<dbReference type="Proteomes" id="UP000237441">
    <property type="component" value="Unassembled WGS sequence"/>
</dbReference>
<dbReference type="EMBL" id="JRHA01000005">
    <property type="protein sequence ID" value="PQK14636.1"/>
    <property type="molecule type" value="Genomic_DNA"/>
</dbReference>
<comment type="caution">
    <text evidence="2">The sequence shown here is derived from an EMBL/GenBank/DDBJ whole genome shotgun (WGS) entry which is preliminary data.</text>
</comment>
<sequence>MNLGAQESVYQLPRHIKAPAICARINNRTRGVPYQFVFLFNSFKTHNHNLNKKKKRKKEKKRHKMSFSISANLSPLPSDREAIVDAIARCLCGLDTADRVLFQSAFTADAVFDLNGALLHGLDEITTSCFDNVSKLDTTHMTSNVRTTFSDDGRAATTTATGVAYHYRAGKGLAMENGGATERLVVGSLYSIDLVKVEEGEGEGEATLWKAKTWRLKSVWTQGDWAVMGALPGNRGTEEAK</sequence>
<dbReference type="Gene3D" id="3.10.450.50">
    <property type="match status" value="1"/>
</dbReference>
<evidence type="ECO:0000313" key="2">
    <source>
        <dbReference type="EMBL" id="PQK14636.1"/>
    </source>
</evidence>
<dbReference type="SUPFAM" id="SSF54427">
    <property type="entry name" value="NTF2-like"/>
    <property type="match status" value="1"/>
</dbReference>
<name>A0A2S7YEQ6_BEABA</name>
<dbReference type="OrthoDB" id="2148716at2759"/>
<feature type="domain" description="SnoaL-like" evidence="1">
    <location>
        <begin position="78"/>
        <end position="213"/>
    </location>
</feature>
<protein>
    <recommendedName>
        <fullName evidence="1">SnoaL-like domain-containing protein</fullName>
    </recommendedName>
</protein>
<evidence type="ECO:0000259" key="1">
    <source>
        <dbReference type="Pfam" id="PF13577"/>
    </source>
</evidence>
<dbReference type="Pfam" id="PF13577">
    <property type="entry name" value="SnoaL_4"/>
    <property type="match status" value="1"/>
</dbReference>